<name>A0A9Q5NB91_SANBA</name>
<reference evidence="2" key="1">
    <citation type="submission" date="2016-06" db="EMBL/GenBank/DDBJ databases">
        <title>Draft Genome sequence of the fungus Inonotus baumii.</title>
        <authorList>
            <person name="Zhu H."/>
            <person name="Lin W."/>
        </authorList>
    </citation>
    <scope>NUCLEOTIDE SEQUENCE</scope>
    <source>
        <strain evidence="2">821</strain>
    </source>
</reference>
<dbReference type="AlphaFoldDB" id="A0A9Q5NB91"/>
<proteinExistence type="predicted"/>
<dbReference type="InterPro" id="IPR046528">
    <property type="entry name" value="DUF6593"/>
</dbReference>
<evidence type="ECO:0000313" key="3">
    <source>
        <dbReference type="Proteomes" id="UP000757232"/>
    </source>
</evidence>
<protein>
    <recommendedName>
        <fullName evidence="1">DUF6593 domain-containing protein</fullName>
    </recommendedName>
</protein>
<comment type="caution">
    <text evidence="2">The sequence shown here is derived from an EMBL/GenBank/DDBJ whole genome shotgun (WGS) entry which is preliminary data.</text>
</comment>
<evidence type="ECO:0000259" key="1">
    <source>
        <dbReference type="Pfam" id="PF20236"/>
    </source>
</evidence>
<gene>
    <name evidence="2" type="ORF">A7U60_g1460</name>
</gene>
<feature type="domain" description="DUF6593" evidence="1">
    <location>
        <begin position="50"/>
        <end position="215"/>
    </location>
</feature>
<dbReference type="Proteomes" id="UP000757232">
    <property type="component" value="Unassembled WGS sequence"/>
</dbReference>
<organism evidence="2 3">
    <name type="scientific">Sanghuangporus baumii</name>
    <name type="common">Phellinus baumii</name>
    <dbReference type="NCBI Taxonomy" id="108892"/>
    <lineage>
        <taxon>Eukaryota</taxon>
        <taxon>Fungi</taxon>
        <taxon>Dikarya</taxon>
        <taxon>Basidiomycota</taxon>
        <taxon>Agaricomycotina</taxon>
        <taxon>Agaricomycetes</taxon>
        <taxon>Hymenochaetales</taxon>
        <taxon>Hymenochaetaceae</taxon>
        <taxon>Sanghuangporus</taxon>
    </lineage>
</organism>
<sequence>MPGHVSSIIVPDYDQSAGTATCVNEKHESMGQVISVPPNHWYTSFTFDTDDLNNATITCGDLQLRYRILTKQSSGSFRGSVTSIFRNHRSVRQWDVLVAEWERHTYSTDRIRMAPDLEYNAEVASVSMNKFLPAVAPWSEDKSTFRASNGKRYIWKEQARTVMLYSKEFKRLPLAMLSQINLSRPGPMHIKLSRECEDILDEVLVTCLIAESKRRWRERISSYANIALAAASATNAAASAAASC</sequence>
<evidence type="ECO:0000313" key="2">
    <source>
        <dbReference type="EMBL" id="OCB91293.1"/>
    </source>
</evidence>
<keyword evidence="3" id="KW-1185">Reference proteome</keyword>
<dbReference type="EMBL" id="LNZH02000095">
    <property type="protein sequence ID" value="OCB91293.1"/>
    <property type="molecule type" value="Genomic_DNA"/>
</dbReference>
<dbReference type="Pfam" id="PF20236">
    <property type="entry name" value="DUF6593"/>
    <property type="match status" value="1"/>
</dbReference>
<accession>A0A9Q5NB91</accession>